<feature type="region of interest" description="Disordered" evidence="1">
    <location>
        <begin position="29"/>
        <end position="196"/>
    </location>
</feature>
<feature type="compositionally biased region" description="Polar residues" evidence="1">
    <location>
        <begin position="625"/>
        <end position="637"/>
    </location>
</feature>
<feature type="compositionally biased region" description="Low complexity" evidence="1">
    <location>
        <begin position="486"/>
        <end position="496"/>
    </location>
</feature>
<evidence type="ECO:0000313" key="3">
    <source>
        <dbReference type="Proteomes" id="UP000188533"/>
    </source>
</evidence>
<protein>
    <submittedName>
        <fullName evidence="2">Uncharacterized protein</fullName>
    </submittedName>
</protein>
<organism evidence="2 3">
    <name type="scientific">Lentinula edodes</name>
    <name type="common">Shiitake mushroom</name>
    <name type="synonym">Lentinus edodes</name>
    <dbReference type="NCBI Taxonomy" id="5353"/>
    <lineage>
        <taxon>Eukaryota</taxon>
        <taxon>Fungi</taxon>
        <taxon>Dikarya</taxon>
        <taxon>Basidiomycota</taxon>
        <taxon>Agaricomycotina</taxon>
        <taxon>Agaricomycetes</taxon>
        <taxon>Agaricomycetidae</taxon>
        <taxon>Agaricales</taxon>
        <taxon>Marasmiineae</taxon>
        <taxon>Omphalotaceae</taxon>
        <taxon>Lentinula</taxon>
    </lineage>
</organism>
<feature type="compositionally biased region" description="Low complexity" evidence="1">
    <location>
        <begin position="269"/>
        <end position="292"/>
    </location>
</feature>
<dbReference type="Proteomes" id="UP000188533">
    <property type="component" value="Unassembled WGS sequence"/>
</dbReference>
<feature type="compositionally biased region" description="Low complexity" evidence="1">
    <location>
        <begin position="34"/>
        <end position="55"/>
    </location>
</feature>
<feature type="compositionally biased region" description="Acidic residues" evidence="1">
    <location>
        <begin position="142"/>
        <end position="154"/>
    </location>
</feature>
<gene>
    <name evidence="2" type="ORF">LENED_008812</name>
</gene>
<sequence>MAKLFANHSKIDQDDLSLFLKEGRPTSILYPAVSSDSDQQSASQSGSKDSSSGSQTKIEDEDNESGVSRPIMSLSSSAMQVDRIPSSSAIDDPTMRVNDESVVTEAEPDLIPCQASASTSSSDFSHHSRPNLDDRQTHGATDDSEDGSGSDTDTESNVGDSKSGNGLEHTDTEIISDVSASGAGYSGSQSSLMSVPSQLIRDTMDEVLAKSNDGQNDEEVEEGTGKLRGFLELSGHEEYEARCTHIDEDRDTETERGIGRGCAYTSFSTVSSISPTSSTSDLSSLSQCSSSSELDDPPPAPPAISSVAGPTTTTHPKQPPAPPPPQTGLPDIPVLWSERDAAAELPKNHNPQGMNEKFQASRTNYISDFSSVLHHDSKYKYGVGDVHPRKIHDVVEETQGCASSLISSSASAHVPRIDHSDPLNVADSSSRTHMMLDSESISSKDLASSPLVDAPNTIIKSNDQLEEIRTAKINDNENETSPLDPSTSAGQSSALSSDDRTSTPTPAILMTSPLKRKRSRSVEHLSECISATQFIENDWDRDILFAPSLPSPSSNTTPSASGVTMPQHPPRKRARTENNPSLSTSQRPNSTKRPLTASASSNSVFSPPARRDLLRRARSHASVFTRPSSEPSANTEDMQGGTKPLLPVLWKFGFTSNGKENEKGKEREDSFQGWVKSSILPPNTPKFLVSLFNMNTNIRNSPTRGSRRNAAVSYDISRHLPINQLPPMQSHQHVNPRDVVLPSMPQFMRMMFANDTRRLRNPRSRHDNIPLTPPGLQHPSNRTLQRVTPLPPGVPPHGLSTPSQFKVPLNILYLRILETMFRPITYPLTPNLSLCIFV</sequence>
<feature type="compositionally biased region" description="Low complexity" evidence="1">
    <location>
        <begin position="546"/>
        <end position="561"/>
    </location>
</feature>
<dbReference type="AlphaFoldDB" id="A0A1Q3EI69"/>
<comment type="caution">
    <text evidence="2">The sequence shown here is derived from an EMBL/GenBank/DDBJ whole genome shotgun (WGS) entry which is preliminary data.</text>
</comment>
<feature type="region of interest" description="Disordered" evidence="1">
    <location>
        <begin position="546"/>
        <end position="641"/>
    </location>
</feature>
<feature type="compositionally biased region" description="Low complexity" evidence="1">
    <location>
        <begin position="179"/>
        <end position="191"/>
    </location>
</feature>
<feature type="region of interest" description="Disordered" evidence="1">
    <location>
        <begin position="269"/>
        <end position="332"/>
    </location>
</feature>
<evidence type="ECO:0000313" key="2">
    <source>
        <dbReference type="EMBL" id="GAW06859.1"/>
    </source>
</evidence>
<accession>A0A1Q3EI69</accession>
<feature type="compositionally biased region" description="Polar residues" evidence="1">
    <location>
        <begin position="577"/>
        <end position="605"/>
    </location>
</feature>
<feature type="compositionally biased region" description="Polar residues" evidence="1">
    <location>
        <begin position="73"/>
        <end position="89"/>
    </location>
</feature>
<dbReference type="EMBL" id="BDGU01000357">
    <property type="protein sequence ID" value="GAW06859.1"/>
    <property type="molecule type" value="Genomic_DNA"/>
</dbReference>
<feature type="region of interest" description="Disordered" evidence="1">
    <location>
        <begin position="473"/>
        <end position="521"/>
    </location>
</feature>
<evidence type="ECO:0000256" key="1">
    <source>
        <dbReference type="SAM" id="MobiDB-lite"/>
    </source>
</evidence>
<proteinExistence type="predicted"/>
<feature type="compositionally biased region" description="Low complexity" evidence="1">
    <location>
        <begin position="303"/>
        <end position="316"/>
    </location>
</feature>
<reference evidence="2 3" key="2">
    <citation type="submission" date="2017-02" db="EMBL/GenBank/DDBJ databases">
        <title>A genome survey and senescence transcriptome analysis in Lentinula edodes.</title>
        <authorList>
            <person name="Sakamoto Y."/>
            <person name="Nakade K."/>
            <person name="Sato S."/>
            <person name="Yoshida Y."/>
            <person name="Miyazaki K."/>
            <person name="Natsume S."/>
            <person name="Konno N."/>
        </authorList>
    </citation>
    <scope>NUCLEOTIDE SEQUENCE [LARGE SCALE GENOMIC DNA]</scope>
    <source>
        <strain evidence="2 3">NBRC 111202</strain>
    </source>
</reference>
<feature type="compositionally biased region" description="Basic and acidic residues" evidence="1">
    <location>
        <begin position="124"/>
        <end position="141"/>
    </location>
</feature>
<feature type="region of interest" description="Disordered" evidence="1">
    <location>
        <begin position="760"/>
        <end position="781"/>
    </location>
</feature>
<reference evidence="2 3" key="1">
    <citation type="submission" date="2016-08" db="EMBL/GenBank/DDBJ databases">
        <authorList>
            <consortium name="Lentinula edodes genome sequencing consortium"/>
            <person name="Sakamoto Y."/>
            <person name="Nakade K."/>
            <person name="Sato S."/>
            <person name="Yoshida Y."/>
            <person name="Miyazaki K."/>
            <person name="Natsume S."/>
            <person name="Konno N."/>
        </authorList>
    </citation>
    <scope>NUCLEOTIDE SEQUENCE [LARGE SCALE GENOMIC DNA]</scope>
    <source>
        <strain evidence="2 3">NBRC 111202</strain>
    </source>
</reference>
<feature type="compositionally biased region" description="Pro residues" evidence="1">
    <location>
        <begin position="317"/>
        <end position="327"/>
    </location>
</feature>
<name>A0A1Q3EI69_LENED</name>
<keyword evidence="3" id="KW-1185">Reference proteome</keyword>